<keyword evidence="1" id="KW-0732">Signal</keyword>
<evidence type="ECO:0000256" key="1">
    <source>
        <dbReference type="SAM" id="SignalP"/>
    </source>
</evidence>
<dbReference type="EMBL" id="HAHI01000755">
    <property type="protein sequence ID" value="SNX37732.1"/>
    <property type="molecule type" value="Transcribed_RNA"/>
</dbReference>
<evidence type="ECO:0000313" key="2">
    <source>
        <dbReference type="EMBL" id="SNX37732.1"/>
    </source>
</evidence>
<feature type="signal peptide" evidence="1">
    <location>
        <begin position="1"/>
        <end position="17"/>
    </location>
</feature>
<name>A0A4Q8KD40_9ARAC</name>
<reference evidence="2" key="1">
    <citation type="submission" date="2017-05" db="EMBL/GenBank/DDBJ databases">
        <authorList>
            <person name="QRISCLOUD D."/>
        </authorList>
    </citation>
    <scope>NUCLEOTIDE SEQUENCE</scope>
</reference>
<accession>A0A4Q8KD40</accession>
<organism evidence="2">
    <name type="scientific">Heteropoda jugulans</name>
    <dbReference type="NCBI Taxonomy" id="1358901"/>
    <lineage>
        <taxon>Eukaryota</taxon>
        <taxon>Metazoa</taxon>
        <taxon>Ecdysozoa</taxon>
        <taxon>Arthropoda</taxon>
        <taxon>Chelicerata</taxon>
        <taxon>Arachnida</taxon>
        <taxon>Araneae</taxon>
        <taxon>Araneomorphae</taxon>
        <taxon>Entelegynae</taxon>
        <taxon>Dionycha</taxon>
        <taxon>Sparassidae</taxon>
        <taxon>Heteropoda</taxon>
    </lineage>
</organism>
<feature type="chain" id="PRO_5020918601" evidence="1">
    <location>
        <begin position="18"/>
        <end position="100"/>
    </location>
</feature>
<proteinExistence type="predicted"/>
<protein>
    <submittedName>
        <fullName evidence="2">U58-Sparatoxin-Hju1a_2</fullName>
    </submittedName>
</protein>
<reference evidence="2" key="2">
    <citation type="submission" date="2019-05" db="EMBL/GenBank/DDBJ databases">
        <title>Unravelling the molecular evolution of spider venoms.</title>
        <authorList>
            <person name="Pineda S."/>
        </authorList>
    </citation>
    <scope>NUCLEOTIDE SEQUENCE</scope>
</reference>
<sequence length="100" mass="11446">MKLAVLVAVLCVTVVYAKHLDPEYEKFLEETAVGETESFRECIEENKDCKSNQNGCCPTDKWLQESYCHCYLAAKDKKRYNTVSKAEEKCFCDTQVSIFG</sequence>
<dbReference type="AlphaFoldDB" id="A0A4Q8KD40"/>